<evidence type="ECO:0000259" key="3">
    <source>
        <dbReference type="Pfam" id="PF08240"/>
    </source>
</evidence>
<dbReference type="Gene3D" id="3.90.180.10">
    <property type="entry name" value="Medium-chain alcohol dehydrogenases, catalytic domain"/>
    <property type="match status" value="1"/>
</dbReference>
<dbReference type="InterPro" id="IPR011032">
    <property type="entry name" value="GroES-like_sf"/>
</dbReference>
<dbReference type="PANTHER" id="PTHR48106">
    <property type="entry name" value="QUINONE OXIDOREDUCTASE PIG3-RELATED"/>
    <property type="match status" value="1"/>
</dbReference>
<dbReference type="SUPFAM" id="SSF50129">
    <property type="entry name" value="GroES-like"/>
    <property type="match status" value="1"/>
</dbReference>
<dbReference type="PANTHER" id="PTHR48106:SF8">
    <property type="entry name" value="OS02G0805600 PROTEIN"/>
    <property type="match status" value="1"/>
</dbReference>
<name>R7W2C2_AEGTA</name>
<proteinExistence type="predicted"/>
<dbReference type="GO" id="GO:0016651">
    <property type="term" value="F:oxidoreductase activity, acting on NAD(P)H"/>
    <property type="evidence" value="ECO:0007669"/>
    <property type="project" value="TreeGrafter"/>
</dbReference>
<protein>
    <submittedName>
        <fullName evidence="4">Quinone oxidoreductase PIG3</fullName>
    </submittedName>
</protein>
<dbReference type="Gene3D" id="3.40.50.720">
    <property type="entry name" value="NAD(P)-binding Rossmann-like Domain"/>
    <property type="match status" value="1"/>
</dbReference>
<dbReference type="AlphaFoldDB" id="R7W2C2"/>
<organism evidence="4">
    <name type="scientific">Aegilops tauschii</name>
    <name type="common">Tausch's goatgrass</name>
    <name type="synonym">Aegilops squarrosa</name>
    <dbReference type="NCBI Taxonomy" id="37682"/>
    <lineage>
        <taxon>Eukaryota</taxon>
        <taxon>Viridiplantae</taxon>
        <taxon>Streptophyta</taxon>
        <taxon>Embryophyta</taxon>
        <taxon>Tracheophyta</taxon>
        <taxon>Spermatophyta</taxon>
        <taxon>Magnoliopsida</taxon>
        <taxon>Liliopsida</taxon>
        <taxon>Poales</taxon>
        <taxon>Poaceae</taxon>
        <taxon>BOP clade</taxon>
        <taxon>Pooideae</taxon>
        <taxon>Triticodae</taxon>
        <taxon>Triticeae</taxon>
        <taxon>Triticinae</taxon>
        <taxon>Aegilops</taxon>
    </lineage>
</organism>
<reference evidence="4" key="1">
    <citation type="submission" date="2015-06" db="UniProtKB">
        <authorList>
            <consortium name="EnsemblPlants"/>
        </authorList>
    </citation>
    <scope>IDENTIFICATION</scope>
</reference>
<evidence type="ECO:0000313" key="4">
    <source>
        <dbReference type="EnsemblPlants" id="EMT01267"/>
    </source>
</evidence>
<dbReference type="InterPro" id="IPR013154">
    <property type="entry name" value="ADH-like_N"/>
</dbReference>
<evidence type="ECO:0000256" key="2">
    <source>
        <dbReference type="ARBA" id="ARBA00023002"/>
    </source>
</evidence>
<dbReference type="ExpressionAtlas" id="R7W2C2">
    <property type="expression patterns" value="baseline"/>
</dbReference>
<dbReference type="EnsemblPlants" id="EMT01267">
    <property type="protein sequence ID" value="EMT01267"/>
    <property type="gene ID" value="F775_00191"/>
</dbReference>
<keyword evidence="2" id="KW-0560">Oxidoreductase</keyword>
<accession>R7W2C2</accession>
<dbReference type="GO" id="GO:0070402">
    <property type="term" value="F:NADPH binding"/>
    <property type="evidence" value="ECO:0007669"/>
    <property type="project" value="TreeGrafter"/>
</dbReference>
<keyword evidence="1" id="KW-0521">NADP</keyword>
<feature type="domain" description="Alcohol dehydrogenase-like N-terminal" evidence="3">
    <location>
        <begin position="27"/>
        <end position="116"/>
    </location>
</feature>
<sequence length="261" mass="27337">MMVVATTSPGGLEALQVREVEDLSALGEGKLLVGVAAAGANRGDTAQRQGGYSPPAGASPYPSLECSGTIVVLGANTPRAGPSVLGAKRAPMVYALLTGGGYAEKVVVLAGQLLPTTEGGSLTDSRQLARGGLHRLVHRVHASHLSPGESFLIHGGSSGINTFTIQNAKHLGNVRMRHHSLCTLEKSYVYFLVELHFSGCKNRDSDGISDIRDTYFVNQVLKLTKSMTSGTHTSATQSTLLLTADVMLTSANTVLDNVVLN</sequence>
<evidence type="ECO:0000256" key="1">
    <source>
        <dbReference type="ARBA" id="ARBA00022857"/>
    </source>
</evidence>
<dbReference type="Pfam" id="PF08240">
    <property type="entry name" value="ADH_N"/>
    <property type="match status" value="1"/>
</dbReference>